<comment type="function">
    <text evidence="2">Pyridoxal 5'-phosphate (PLP)-binding protein, which is involved in PLP homeostasis.</text>
</comment>
<dbReference type="PANTHER" id="PTHR10146:SF14">
    <property type="entry name" value="PYRIDOXAL PHOSPHATE HOMEOSTASIS PROTEIN"/>
    <property type="match status" value="1"/>
</dbReference>
<dbReference type="InterPro" id="IPR011078">
    <property type="entry name" value="PyrdxlP_homeostasis"/>
</dbReference>
<dbReference type="OrthoDB" id="9804072at2"/>
<protein>
    <recommendedName>
        <fullName evidence="2">Pyridoxal phosphate homeostasis protein</fullName>
        <shortName evidence="2">PLP homeostasis protein</shortName>
    </recommendedName>
</protein>
<evidence type="ECO:0000256" key="2">
    <source>
        <dbReference type="HAMAP-Rule" id="MF_02087"/>
    </source>
</evidence>
<dbReference type="eggNOG" id="COG0325">
    <property type="taxonomic scope" value="Bacteria"/>
</dbReference>
<evidence type="ECO:0000313" key="9">
    <source>
        <dbReference type="Proteomes" id="UP000029074"/>
    </source>
</evidence>
<dbReference type="InterPro" id="IPR029066">
    <property type="entry name" value="PLP-binding_barrel"/>
</dbReference>
<organism evidence="6 8">
    <name type="scientific">Bifidobacterium gallicum DSM 20093 = LMG 11596</name>
    <dbReference type="NCBI Taxonomy" id="561180"/>
    <lineage>
        <taxon>Bacteria</taxon>
        <taxon>Bacillati</taxon>
        <taxon>Actinomycetota</taxon>
        <taxon>Actinomycetes</taxon>
        <taxon>Bifidobacteriales</taxon>
        <taxon>Bifidobacteriaceae</taxon>
        <taxon>Bifidobacterium</taxon>
    </lineage>
</organism>
<dbReference type="SUPFAM" id="SSF51419">
    <property type="entry name" value="PLP-binding barrel"/>
    <property type="match status" value="1"/>
</dbReference>
<comment type="caution">
    <text evidence="6">The sequence shown here is derived from an EMBL/GenBank/DDBJ whole genome shotgun (WGS) entry which is preliminary data.</text>
</comment>
<reference evidence="7 9" key="2">
    <citation type="submission" date="2014-03" db="EMBL/GenBank/DDBJ databases">
        <title>Genomics of Bifidobacteria.</title>
        <authorList>
            <person name="Ventura M."/>
            <person name="Milani C."/>
            <person name="Lugli G.A."/>
        </authorList>
    </citation>
    <scope>NUCLEOTIDE SEQUENCE [LARGE SCALE GENOMIC DNA]</scope>
    <source>
        <strain evidence="7 9">LMG 11596</strain>
    </source>
</reference>
<evidence type="ECO:0000313" key="6">
    <source>
        <dbReference type="EMBL" id="EFA22495.1"/>
    </source>
</evidence>
<dbReference type="HAMAP" id="MF_02087">
    <property type="entry name" value="PLP_homeostasis"/>
    <property type="match status" value="1"/>
</dbReference>
<dbReference type="NCBIfam" id="TIGR00044">
    <property type="entry name" value="YggS family pyridoxal phosphate-dependent enzyme"/>
    <property type="match status" value="1"/>
</dbReference>
<dbReference type="Gene3D" id="3.20.20.10">
    <property type="entry name" value="Alanine racemase"/>
    <property type="match status" value="1"/>
</dbReference>
<dbReference type="PANTHER" id="PTHR10146">
    <property type="entry name" value="PROLINE SYNTHETASE CO-TRANSCRIBED BACTERIAL HOMOLOG PROTEIN"/>
    <property type="match status" value="1"/>
</dbReference>
<keyword evidence="9" id="KW-1185">Reference proteome</keyword>
<comment type="cofactor">
    <cofactor evidence="3">
        <name>pyridoxal 5'-phosphate</name>
        <dbReference type="ChEBI" id="CHEBI:597326"/>
    </cofactor>
</comment>
<dbReference type="STRING" id="561180.BIFGAL_04263"/>
<name>D1NWK9_9BIFI</name>
<dbReference type="Proteomes" id="UP000029074">
    <property type="component" value="Unassembled WGS sequence"/>
</dbReference>
<evidence type="ECO:0000313" key="8">
    <source>
        <dbReference type="Proteomes" id="UP000003656"/>
    </source>
</evidence>
<keyword evidence="1 2" id="KW-0663">Pyridoxal phosphate</keyword>
<dbReference type="RefSeq" id="WP_006295728.1">
    <property type="nucleotide sequence ID" value="NZ_ABXB03000004.1"/>
</dbReference>
<evidence type="ECO:0000259" key="5">
    <source>
        <dbReference type="Pfam" id="PF01168"/>
    </source>
</evidence>
<reference evidence="6 8" key="1">
    <citation type="submission" date="2009-11" db="EMBL/GenBank/DDBJ databases">
        <authorList>
            <person name="Weinstock G."/>
            <person name="Sodergren E."/>
            <person name="Clifton S."/>
            <person name="Fulton L."/>
            <person name="Fulton B."/>
            <person name="Courtney L."/>
            <person name="Fronick C."/>
            <person name="Harrison M."/>
            <person name="Strong C."/>
            <person name="Farmer C."/>
            <person name="Delahaunty K."/>
            <person name="Markovic C."/>
            <person name="Hall O."/>
            <person name="Minx P."/>
            <person name="Tomlinson C."/>
            <person name="Mitreva M."/>
            <person name="Nelson J."/>
            <person name="Hou S."/>
            <person name="Wollam A."/>
            <person name="Pepin K.H."/>
            <person name="Johnson M."/>
            <person name="Bhonagiri V."/>
            <person name="Nash W.E."/>
            <person name="Warren W."/>
            <person name="Chinwalla A."/>
            <person name="Mardis E.R."/>
            <person name="Wilson R.K."/>
        </authorList>
    </citation>
    <scope>NUCLEOTIDE SEQUENCE [LARGE SCALE GENOMIC DNA]</scope>
    <source>
        <strain evidence="6 8">DSM 20093</strain>
    </source>
</reference>
<feature type="domain" description="Alanine racemase N-terminal" evidence="5">
    <location>
        <begin position="47"/>
        <end position="265"/>
    </location>
</feature>
<sequence length="269" mass="28684">MVAYMEHKDLAATAISDERAREITDNVHRALDQLAQAVADAGRPEGCVQLLAATKTRDVGEVHAAIQAGIRLIGENRPQEILAKIDGLRELCAADGLQVGRQDDDAAPDVPLHLIGQLQSNKIGKILPFTNVIESVDSLDLAQKIARRAVAHTMTVDVLLEVNESGETSKSGCAPEQARDIAGAIGALDGVRLVGLMTVGAHVDDEAIVRQGFAHLRELRDELVASGEQGTDECLQLSMGMSGDAAWAIDEGSTQVRLGRAIFGERLFV</sequence>
<evidence type="ECO:0000256" key="1">
    <source>
        <dbReference type="ARBA" id="ARBA00022898"/>
    </source>
</evidence>
<dbReference type="CDD" id="cd00635">
    <property type="entry name" value="PLPDE_III_YBL036c_like"/>
    <property type="match status" value="1"/>
</dbReference>
<feature type="modified residue" description="N6-(pyridoxal phosphate)lysine" evidence="2 3">
    <location>
        <position position="55"/>
    </location>
</feature>
<dbReference type="Proteomes" id="UP000003656">
    <property type="component" value="Unassembled WGS sequence"/>
</dbReference>
<evidence type="ECO:0000256" key="4">
    <source>
        <dbReference type="RuleBase" id="RU004514"/>
    </source>
</evidence>
<dbReference type="Pfam" id="PF01168">
    <property type="entry name" value="Ala_racemase_N"/>
    <property type="match status" value="1"/>
</dbReference>
<dbReference type="EMBL" id="ABXB03000004">
    <property type="protein sequence ID" value="EFA22495.1"/>
    <property type="molecule type" value="Genomic_DNA"/>
</dbReference>
<dbReference type="InterPro" id="IPR001608">
    <property type="entry name" value="Ala_racemase_N"/>
</dbReference>
<evidence type="ECO:0000256" key="3">
    <source>
        <dbReference type="PIRSR" id="PIRSR004848-1"/>
    </source>
</evidence>
<dbReference type="AlphaFoldDB" id="D1NWK9"/>
<accession>D1NWK9</accession>
<dbReference type="EMBL" id="JGYW01000004">
    <property type="protein sequence ID" value="KFI59001.1"/>
    <property type="molecule type" value="Genomic_DNA"/>
</dbReference>
<gene>
    <name evidence="7" type="ORF">BGLCM_0583</name>
    <name evidence="6" type="ORF">BIFGAL_04263</name>
</gene>
<dbReference type="PIRSF" id="PIRSF004848">
    <property type="entry name" value="YBL036c_PLPDEIII"/>
    <property type="match status" value="1"/>
</dbReference>
<comment type="similarity">
    <text evidence="2 4">Belongs to the pyridoxal phosphate-binding protein YggS/PROSC family.</text>
</comment>
<evidence type="ECO:0000313" key="7">
    <source>
        <dbReference type="EMBL" id="KFI59001.1"/>
    </source>
</evidence>
<proteinExistence type="inferred from homology"/>
<dbReference type="GO" id="GO:0030170">
    <property type="term" value="F:pyridoxal phosphate binding"/>
    <property type="evidence" value="ECO:0007669"/>
    <property type="project" value="UniProtKB-UniRule"/>
</dbReference>